<evidence type="ECO:0000313" key="2">
    <source>
        <dbReference type="Proteomes" id="UP000006620"/>
    </source>
</evidence>
<evidence type="ECO:0000313" key="1">
    <source>
        <dbReference type="EMBL" id="AEI39967.1"/>
    </source>
</evidence>
<dbReference type="InterPro" id="IPR021617">
    <property type="entry name" value="DUF3231"/>
</dbReference>
<protein>
    <recommendedName>
        <fullName evidence="3">DUF3231 family protein</fullName>
    </recommendedName>
</protein>
<sequence length="347" mass="39150">MEYFHYQGKERGLSMQKHPIKLTSGEIAPLWTGYLGDSMANCVLHYFLRKVEDEEVRPILEYALSLTNEHMAFKDKLFRNEDFPIPRAFTGEDVNPDAPRLFSDTFTLLYLRQMGTGGMTAYGLALASSTREDIRAFFNHNLKTAAELYNKATTLLLEKGLLPRVPHITYPRTAEFVQKEGWLNGLLGDRRTLNAAEITHLHLNILTNRIGQTLMQAFAQCVRSKDVIPHIVRGMRIATKHIEVFSSLLRDDHLPAPETWEAEVTDSVESPFSDKLMLHHTLSLSALGLSNYGAAVAGSMRRDLATVYIRLAAEVGTYADDGAELMIRKEWLEKMPGAIERDALIQA</sequence>
<dbReference type="InterPro" id="IPR012347">
    <property type="entry name" value="Ferritin-like"/>
</dbReference>
<dbReference type="EMBL" id="CP002869">
    <property type="protein sequence ID" value="AEI39967.1"/>
    <property type="molecule type" value="Genomic_DNA"/>
</dbReference>
<dbReference type="HOGENOM" id="CLU_068841_0_0_9"/>
<dbReference type="KEGG" id="pms:KNP414_01403"/>
<reference evidence="2" key="1">
    <citation type="submission" date="2011-06" db="EMBL/GenBank/DDBJ databases">
        <title>Complete genome sequence of Paenibacillus mucilaginosus KNP414.</title>
        <authorList>
            <person name="Wang J."/>
            <person name="Hu S."/>
            <person name="Hu X."/>
            <person name="Zhang B."/>
            <person name="Dong D."/>
            <person name="Zhang S."/>
            <person name="Zhao K."/>
            <person name="Wu D."/>
        </authorList>
    </citation>
    <scope>NUCLEOTIDE SEQUENCE [LARGE SCALE GENOMIC DNA]</scope>
    <source>
        <strain evidence="2">KNP414</strain>
    </source>
</reference>
<dbReference type="Gene3D" id="1.20.1260.10">
    <property type="match status" value="2"/>
</dbReference>
<dbReference type="Proteomes" id="UP000006620">
    <property type="component" value="Chromosome"/>
</dbReference>
<evidence type="ECO:0008006" key="3">
    <source>
        <dbReference type="Google" id="ProtNLM"/>
    </source>
</evidence>
<dbReference type="PATRIC" id="fig|1036673.3.peg.1228"/>
<reference evidence="1 2" key="2">
    <citation type="journal article" date="2013" name="Genome Announc.">
        <title>Genome Sequence of Growth-Improving Paenibacillus mucilaginosus Strain KNP414.</title>
        <authorList>
            <person name="Lu J.J."/>
            <person name="Wang J.F."/>
            <person name="Hu X.F."/>
        </authorList>
    </citation>
    <scope>NUCLEOTIDE SEQUENCE [LARGE SCALE GENOMIC DNA]</scope>
    <source>
        <strain evidence="1 2">KNP414</strain>
    </source>
</reference>
<gene>
    <name evidence="1" type="ordered locus">KNP414_01403</name>
</gene>
<accession>F8FL48</accession>
<proteinExistence type="predicted"/>
<name>F8FL48_PAEMK</name>
<organism evidence="1 2">
    <name type="scientific">Paenibacillus mucilaginosus (strain KNP414)</name>
    <dbReference type="NCBI Taxonomy" id="1036673"/>
    <lineage>
        <taxon>Bacteria</taxon>
        <taxon>Bacillati</taxon>
        <taxon>Bacillota</taxon>
        <taxon>Bacilli</taxon>
        <taxon>Bacillales</taxon>
        <taxon>Paenibacillaceae</taxon>
        <taxon>Paenibacillus</taxon>
    </lineage>
</organism>
<dbReference type="Pfam" id="PF11553">
    <property type="entry name" value="DUF3231"/>
    <property type="match status" value="2"/>
</dbReference>
<dbReference type="AlphaFoldDB" id="F8FL48"/>